<reference evidence="1 2" key="1">
    <citation type="submission" date="2018-01" db="EMBL/GenBank/DDBJ databases">
        <title>Halomonas endophytica sp. nov., isolated from storage liquid in the stems of Populus euphratica.</title>
        <authorList>
            <person name="Chen C."/>
        </authorList>
    </citation>
    <scope>NUCLEOTIDE SEQUENCE [LARGE SCALE GENOMIC DNA]</scope>
    <source>
        <strain evidence="1 2">MC28</strain>
    </source>
</reference>
<sequence>MAMQYFEQAIKAELPSMNKPGSNAFLDDIVASKDEEKMIVSGFFRMEKSEIPLEYYYHYHEMKIIVSGELLISDETGKQVHARVGDVFYFEKGSTITFQSPSVGVGFFCGQRVEGDA</sequence>
<gene>
    <name evidence="1" type="ORF">C1H69_19100</name>
</gene>
<dbReference type="Proteomes" id="UP000235803">
    <property type="component" value="Unassembled WGS sequence"/>
</dbReference>
<accession>A0A2N7TXS6</accession>
<protein>
    <recommendedName>
        <fullName evidence="3">DUF861 domain-containing protein</fullName>
    </recommendedName>
</protein>
<dbReference type="RefSeq" id="WP_102654981.1">
    <property type="nucleotide sequence ID" value="NZ_PNRF01000039.1"/>
</dbReference>
<dbReference type="PANTHER" id="PTHR36169">
    <property type="entry name" value="ETHANOLAMINE UTILIZATION PROTEIN EUTQ"/>
    <property type="match status" value="1"/>
</dbReference>
<dbReference type="AlphaFoldDB" id="A0A2N7TXS6"/>
<name>A0A2N7TXS6_9GAMM</name>
<dbReference type="SUPFAM" id="SSF51182">
    <property type="entry name" value="RmlC-like cupins"/>
    <property type="match status" value="1"/>
</dbReference>
<dbReference type="OrthoDB" id="3828611at2"/>
<dbReference type="InterPro" id="IPR010424">
    <property type="entry name" value="EutQ"/>
</dbReference>
<organism evidence="1 2">
    <name type="scientific">Billgrantia endophytica</name>
    <dbReference type="NCBI Taxonomy" id="2033802"/>
    <lineage>
        <taxon>Bacteria</taxon>
        <taxon>Pseudomonadati</taxon>
        <taxon>Pseudomonadota</taxon>
        <taxon>Gammaproteobacteria</taxon>
        <taxon>Oceanospirillales</taxon>
        <taxon>Halomonadaceae</taxon>
        <taxon>Billgrantia</taxon>
    </lineage>
</organism>
<evidence type="ECO:0000313" key="1">
    <source>
        <dbReference type="EMBL" id="PMR72981.1"/>
    </source>
</evidence>
<keyword evidence="2" id="KW-1185">Reference proteome</keyword>
<comment type="caution">
    <text evidence="1">The sequence shown here is derived from an EMBL/GenBank/DDBJ whole genome shotgun (WGS) entry which is preliminary data.</text>
</comment>
<dbReference type="InterPro" id="IPR011051">
    <property type="entry name" value="RmlC_Cupin_sf"/>
</dbReference>
<dbReference type="CDD" id="cd02228">
    <property type="entry name" value="cupin_EutQ"/>
    <property type="match status" value="1"/>
</dbReference>
<evidence type="ECO:0000313" key="2">
    <source>
        <dbReference type="Proteomes" id="UP000235803"/>
    </source>
</evidence>
<dbReference type="InterPro" id="IPR014710">
    <property type="entry name" value="RmlC-like_jellyroll"/>
</dbReference>
<dbReference type="Gene3D" id="2.60.120.10">
    <property type="entry name" value="Jelly Rolls"/>
    <property type="match status" value="1"/>
</dbReference>
<evidence type="ECO:0008006" key="3">
    <source>
        <dbReference type="Google" id="ProtNLM"/>
    </source>
</evidence>
<dbReference type="PANTHER" id="PTHR36169:SF1">
    <property type="entry name" value="ACETATE KINASE EUTQ"/>
    <property type="match status" value="1"/>
</dbReference>
<dbReference type="Pfam" id="PF06249">
    <property type="entry name" value="EutQ"/>
    <property type="match status" value="1"/>
</dbReference>
<proteinExistence type="predicted"/>
<dbReference type="EMBL" id="PNRF01000039">
    <property type="protein sequence ID" value="PMR72981.1"/>
    <property type="molecule type" value="Genomic_DNA"/>
</dbReference>